<dbReference type="AlphaFoldDB" id="A0AAN6XL31"/>
<evidence type="ECO:0008006" key="4">
    <source>
        <dbReference type="Google" id="ProtNLM"/>
    </source>
</evidence>
<evidence type="ECO:0000313" key="3">
    <source>
        <dbReference type="Proteomes" id="UP001303160"/>
    </source>
</evidence>
<feature type="compositionally biased region" description="Basic residues" evidence="1">
    <location>
        <begin position="17"/>
        <end position="26"/>
    </location>
</feature>
<reference evidence="2" key="2">
    <citation type="submission" date="2023-05" db="EMBL/GenBank/DDBJ databases">
        <authorList>
            <consortium name="Lawrence Berkeley National Laboratory"/>
            <person name="Steindorff A."/>
            <person name="Hensen N."/>
            <person name="Bonometti L."/>
            <person name="Westerberg I."/>
            <person name="Brannstrom I.O."/>
            <person name="Guillou S."/>
            <person name="Cros-Aarteil S."/>
            <person name="Calhoun S."/>
            <person name="Haridas S."/>
            <person name="Kuo A."/>
            <person name="Mondo S."/>
            <person name="Pangilinan J."/>
            <person name="Riley R."/>
            <person name="Labutti K."/>
            <person name="Andreopoulos B."/>
            <person name="Lipzen A."/>
            <person name="Chen C."/>
            <person name="Yanf M."/>
            <person name="Daum C."/>
            <person name="Ng V."/>
            <person name="Clum A."/>
            <person name="Ohm R."/>
            <person name="Martin F."/>
            <person name="Silar P."/>
            <person name="Natvig D."/>
            <person name="Lalanne C."/>
            <person name="Gautier V."/>
            <person name="Ament-Velasquez S.L."/>
            <person name="Kruys A."/>
            <person name="Hutchinson M.I."/>
            <person name="Powell A.J."/>
            <person name="Barry K."/>
            <person name="Miller A.N."/>
            <person name="Grigoriev I.V."/>
            <person name="Debuchy R."/>
            <person name="Gladieux P."/>
            <person name="Thoren M.H."/>
            <person name="Johannesson H."/>
        </authorList>
    </citation>
    <scope>NUCLEOTIDE SEQUENCE</scope>
    <source>
        <strain evidence="2">CBS 315.58</strain>
    </source>
</reference>
<comment type="caution">
    <text evidence="2">The sequence shown here is derived from an EMBL/GenBank/DDBJ whole genome shotgun (WGS) entry which is preliminary data.</text>
</comment>
<organism evidence="2 3">
    <name type="scientific">Triangularia verruculosa</name>
    <dbReference type="NCBI Taxonomy" id="2587418"/>
    <lineage>
        <taxon>Eukaryota</taxon>
        <taxon>Fungi</taxon>
        <taxon>Dikarya</taxon>
        <taxon>Ascomycota</taxon>
        <taxon>Pezizomycotina</taxon>
        <taxon>Sordariomycetes</taxon>
        <taxon>Sordariomycetidae</taxon>
        <taxon>Sordariales</taxon>
        <taxon>Podosporaceae</taxon>
        <taxon>Triangularia</taxon>
    </lineage>
</organism>
<dbReference type="InterPro" id="IPR046341">
    <property type="entry name" value="SET_dom_sf"/>
</dbReference>
<name>A0AAN6XL31_9PEZI</name>
<sequence length="263" mass="29172">MSENRKRKHPANDPVIKRAKSHKTPKPTRPSPTPSSTTTTLPKNWPPDIPYLTTPSYSPQLSPSQLSALKIPDADLPSIPESFPSSPATHVRITKITDPTHPAFGQSGLFATAHLPPGTLILPYLGEYHPGSGPGLKDGEYDYSRSDYDLWLDRDADVAVDAARCGNEARFVNDYRGVPFTPPLVPIPGQKVPKQQKTKPNAEFRVAWDVQRQERVMSVWVLPSGKKGLFQGIQKGEEVLVSYGRGFWEGRREVEGREEEKVG</sequence>
<accession>A0AAN6XL31</accession>
<evidence type="ECO:0000256" key="1">
    <source>
        <dbReference type="SAM" id="MobiDB-lite"/>
    </source>
</evidence>
<proteinExistence type="predicted"/>
<dbReference type="Proteomes" id="UP001303160">
    <property type="component" value="Unassembled WGS sequence"/>
</dbReference>
<gene>
    <name evidence="2" type="ORF">QBC40DRAFT_324289</name>
</gene>
<reference evidence="2" key="1">
    <citation type="journal article" date="2023" name="Mol. Phylogenet. Evol.">
        <title>Genome-scale phylogeny and comparative genomics of the fungal order Sordariales.</title>
        <authorList>
            <person name="Hensen N."/>
            <person name="Bonometti L."/>
            <person name="Westerberg I."/>
            <person name="Brannstrom I.O."/>
            <person name="Guillou S."/>
            <person name="Cros-Aarteil S."/>
            <person name="Calhoun S."/>
            <person name="Haridas S."/>
            <person name="Kuo A."/>
            <person name="Mondo S."/>
            <person name="Pangilinan J."/>
            <person name="Riley R."/>
            <person name="LaButti K."/>
            <person name="Andreopoulos B."/>
            <person name="Lipzen A."/>
            <person name="Chen C."/>
            <person name="Yan M."/>
            <person name="Daum C."/>
            <person name="Ng V."/>
            <person name="Clum A."/>
            <person name="Steindorff A."/>
            <person name="Ohm R.A."/>
            <person name="Martin F."/>
            <person name="Silar P."/>
            <person name="Natvig D.O."/>
            <person name="Lalanne C."/>
            <person name="Gautier V."/>
            <person name="Ament-Velasquez S.L."/>
            <person name="Kruys A."/>
            <person name="Hutchinson M.I."/>
            <person name="Powell A.J."/>
            <person name="Barry K."/>
            <person name="Miller A.N."/>
            <person name="Grigoriev I.V."/>
            <person name="Debuchy R."/>
            <person name="Gladieux P."/>
            <person name="Hiltunen Thoren M."/>
            <person name="Johannesson H."/>
        </authorList>
    </citation>
    <scope>NUCLEOTIDE SEQUENCE</scope>
    <source>
        <strain evidence="2">CBS 315.58</strain>
    </source>
</reference>
<dbReference type="EMBL" id="MU863906">
    <property type="protein sequence ID" value="KAK4201571.1"/>
    <property type="molecule type" value="Genomic_DNA"/>
</dbReference>
<protein>
    <recommendedName>
        <fullName evidence="4">SET domain-containing protein</fullName>
    </recommendedName>
</protein>
<keyword evidence="3" id="KW-1185">Reference proteome</keyword>
<dbReference type="SUPFAM" id="SSF82199">
    <property type="entry name" value="SET domain"/>
    <property type="match status" value="1"/>
</dbReference>
<feature type="region of interest" description="Disordered" evidence="1">
    <location>
        <begin position="1"/>
        <end position="65"/>
    </location>
</feature>
<dbReference type="Gene3D" id="2.170.270.10">
    <property type="entry name" value="SET domain"/>
    <property type="match status" value="1"/>
</dbReference>
<feature type="compositionally biased region" description="Low complexity" evidence="1">
    <location>
        <begin position="52"/>
        <end position="65"/>
    </location>
</feature>
<evidence type="ECO:0000313" key="2">
    <source>
        <dbReference type="EMBL" id="KAK4201571.1"/>
    </source>
</evidence>
<feature type="compositionally biased region" description="Low complexity" evidence="1">
    <location>
        <begin position="34"/>
        <end position="43"/>
    </location>
</feature>